<evidence type="ECO:0000313" key="1">
    <source>
        <dbReference type="EMBL" id="QDZ02485.1"/>
    </source>
</evidence>
<evidence type="ECO:0000313" key="2">
    <source>
        <dbReference type="Proteomes" id="UP000321389"/>
    </source>
</evidence>
<evidence type="ECO:0008006" key="3">
    <source>
        <dbReference type="Google" id="ProtNLM"/>
    </source>
</evidence>
<dbReference type="Proteomes" id="UP000321389">
    <property type="component" value="Chromosome"/>
</dbReference>
<dbReference type="EMBL" id="CP042301">
    <property type="protein sequence ID" value="QDZ02485.1"/>
    <property type="molecule type" value="Genomic_DNA"/>
</dbReference>
<sequence length="175" mass="18921">MAADALRRRLATGARGEIANATEIAREVIDHPGLLLPLIDGLEDDDPTVVAHAAHAAMQVSLDRIDYFDEMADRLIAILREGAAWELGEQLPKILARLRLTGRQAEELTDILAAKLDDRSNIAAASALSALVDLAGKGLVPAERIRALHQTALDSSRKALSARARRLTKLVQRLA</sequence>
<proteinExistence type="predicted"/>
<dbReference type="SUPFAM" id="SSF48371">
    <property type="entry name" value="ARM repeat"/>
    <property type="match status" value="1"/>
</dbReference>
<dbReference type="InterPro" id="IPR016024">
    <property type="entry name" value="ARM-type_fold"/>
</dbReference>
<dbReference type="RefSeq" id="WP_146301122.1">
    <property type="nucleotide sequence ID" value="NZ_CP042301.2"/>
</dbReference>
<organism evidence="1 2">
    <name type="scientific">Nitratireductor mangrovi</name>
    <dbReference type="NCBI Taxonomy" id="2599600"/>
    <lineage>
        <taxon>Bacteria</taxon>
        <taxon>Pseudomonadati</taxon>
        <taxon>Pseudomonadota</taxon>
        <taxon>Alphaproteobacteria</taxon>
        <taxon>Hyphomicrobiales</taxon>
        <taxon>Phyllobacteriaceae</taxon>
        <taxon>Nitratireductor</taxon>
    </lineage>
</organism>
<dbReference type="InterPro" id="IPR011989">
    <property type="entry name" value="ARM-like"/>
</dbReference>
<dbReference type="Gene3D" id="1.25.10.10">
    <property type="entry name" value="Leucine-rich Repeat Variant"/>
    <property type="match status" value="1"/>
</dbReference>
<dbReference type="KEGG" id="niy:FQ775_20085"/>
<gene>
    <name evidence="1" type="ORF">FQ775_20085</name>
</gene>
<name>A0A5B8L3K8_9HYPH</name>
<accession>A0A5B8L3K8</accession>
<protein>
    <recommendedName>
        <fullName evidence="3">HEAT repeat domain-containing protein</fullName>
    </recommendedName>
</protein>
<reference evidence="1" key="1">
    <citation type="submission" date="2020-04" db="EMBL/GenBank/DDBJ databases">
        <title>Nitratireductor sp. nov. isolated from mangrove soil.</title>
        <authorList>
            <person name="Ye Y."/>
        </authorList>
    </citation>
    <scope>NUCLEOTIDE SEQUENCE</scope>
    <source>
        <strain evidence="1">SY7</strain>
    </source>
</reference>
<dbReference type="OrthoDB" id="9927754at2"/>
<keyword evidence="2" id="KW-1185">Reference proteome</keyword>
<dbReference type="AlphaFoldDB" id="A0A5B8L3K8"/>